<comment type="similarity">
    <text evidence="1">Belongs to the methylmalonyl-CoA epimerase family.</text>
</comment>
<dbReference type="AlphaFoldDB" id="Q1AUV9"/>
<name>Q1AUV9_RUBXD</name>
<evidence type="ECO:0000313" key="4">
    <source>
        <dbReference type="EMBL" id="ABG04819.1"/>
    </source>
</evidence>
<dbReference type="KEGG" id="rxy:Rxyl_1869"/>
<dbReference type="NCBIfam" id="TIGR03081">
    <property type="entry name" value="metmalonyl_epim"/>
    <property type="match status" value="1"/>
</dbReference>
<dbReference type="SUPFAM" id="SSF54593">
    <property type="entry name" value="Glyoxalase/Bleomycin resistance protein/Dihydroxybiphenyl dioxygenase"/>
    <property type="match status" value="1"/>
</dbReference>
<feature type="domain" description="VOC" evidence="3">
    <location>
        <begin position="5"/>
        <end position="132"/>
    </location>
</feature>
<dbReference type="GO" id="GO:0004493">
    <property type="term" value="F:methylmalonyl-CoA epimerase activity"/>
    <property type="evidence" value="ECO:0007669"/>
    <property type="project" value="UniProtKB-EC"/>
</dbReference>
<dbReference type="Proteomes" id="UP000006637">
    <property type="component" value="Chromosome"/>
</dbReference>
<dbReference type="GO" id="GO:0046491">
    <property type="term" value="P:L-methylmalonyl-CoA metabolic process"/>
    <property type="evidence" value="ECO:0007669"/>
    <property type="project" value="TreeGrafter"/>
</dbReference>
<dbReference type="EMBL" id="CP000386">
    <property type="protein sequence ID" value="ABG04819.1"/>
    <property type="molecule type" value="Genomic_DNA"/>
</dbReference>
<dbReference type="RefSeq" id="WP_011564835.1">
    <property type="nucleotide sequence ID" value="NC_008148.1"/>
</dbReference>
<dbReference type="GO" id="GO:0046872">
    <property type="term" value="F:metal ion binding"/>
    <property type="evidence" value="ECO:0007669"/>
    <property type="project" value="UniProtKB-KW"/>
</dbReference>
<dbReference type="PANTHER" id="PTHR43048:SF3">
    <property type="entry name" value="METHYLMALONYL-COA EPIMERASE, MITOCHONDRIAL"/>
    <property type="match status" value="1"/>
</dbReference>
<keyword evidence="5" id="KW-1185">Reference proteome</keyword>
<sequence>MNIRRVNHLGIVVHDLDKAMRSFTDNLGLELDHIERYGDELDIAFLPCGETLVELIKPLTDRGFNAHYLRQQGPGIQHVAFEVDDLEAALEELAARGVEPMGDAPMPGAGGTRIAFLDPKAFGGILVELCEQIS</sequence>
<dbReference type="PANTHER" id="PTHR43048">
    <property type="entry name" value="METHYLMALONYL-COA EPIMERASE"/>
    <property type="match status" value="1"/>
</dbReference>
<dbReference type="eggNOG" id="COG0346">
    <property type="taxonomic scope" value="Bacteria"/>
</dbReference>
<evidence type="ECO:0000256" key="2">
    <source>
        <dbReference type="ARBA" id="ARBA00022723"/>
    </source>
</evidence>
<accession>Q1AUV9</accession>
<evidence type="ECO:0000313" key="5">
    <source>
        <dbReference type="Proteomes" id="UP000006637"/>
    </source>
</evidence>
<dbReference type="InterPro" id="IPR029068">
    <property type="entry name" value="Glyas_Bleomycin-R_OHBP_Dase"/>
</dbReference>
<evidence type="ECO:0000259" key="3">
    <source>
        <dbReference type="PROSITE" id="PS51819"/>
    </source>
</evidence>
<proteinExistence type="inferred from homology"/>
<dbReference type="Pfam" id="PF13669">
    <property type="entry name" value="Glyoxalase_4"/>
    <property type="match status" value="1"/>
</dbReference>
<dbReference type="InterPro" id="IPR051785">
    <property type="entry name" value="MMCE/EMCE_epimerase"/>
</dbReference>
<evidence type="ECO:0000256" key="1">
    <source>
        <dbReference type="ARBA" id="ARBA00009308"/>
    </source>
</evidence>
<keyword evidence="4" id="KW-0413">Isomerase</keyword>
<reference evidence="4 5" key="1">
    <citation type="submission" date="2006-06" db="EMBL/GenBank/DDBJ databases">
        <title>Complete sequence of Rubrobacter xylanophilus DSM 9941.</title>
        <authorList>
            <consortium name="US DOE Joint Genome Institute"/>
            <person name="Copeland A."/>
            <person name="Lucas S."/>
            <person name="Lapidus A."/>
            <person name="Barry K."/>
            <person name="Detter J.C."/>
            <person name="Glavina del Rio T."/>
            <person name="Hammon N."/>
            <person name="Israni S."/>
            <person name="Dalin E."/>
            <person name="Tice H."/>
            <person name="Pitluck S."/>
            <person name="Munk A.C."/>
            <person name="Brettin T."/>
            <person name="Bruce D."/>
            <person name="Han C."/>
            <person name="Tapia R."/>
            <person name="Gilna P."/>
            <person name="Schmutz J."/>
            <person name="Larimer F."/>
            <person name="Land M."/>
            <person name="Hauser L."/>
            <person name="Kyrpides N."/>
            <person name="Lykidis A."/>
            <person name="da Costa M.S."/>
            <person name="Rainey F.A."/>
            <person name="Empadinhas N."/>
            <person name="Jolivet E."/>
            <person name="Battista J.R."/>
            <person name="Richardson P."/>
        </authorList>
    </citation>
    <scope>NUCLEOTIDE SEQUENCE [LARGE SCALE GENOMIC DNA]</scope>
    <source>
        <strain evidence="5">DSM 9941 / NBRC 16129 / PRD-1</strain>
    </source>
</reference>
<dbReference type="InterPro" id="IPR037523">
    <property type="entry name" value="VOC_core"/>
</dbReference>
<dbReference type="Gene3D" id="3.10.180.10">
    <property type="entry name" value="2,3-Dihydroxybiphenyl 1,2-Dioxygenase, domain 1"/>
    <property type="match status" value="1"/>
</dbReference>
<dbReference type="PhylomeDB" id="Q1AUV9"/>
<dbReference type="PROSITE" id="PS51819">
    <property type="entry name" value="VOC"/>
    <property type="match status" value="1"/>
</dbReference>
<keyword evidence="2" id="KW-0479">Metal-binding</keyword>
<protein>
    <submittedName>
        <fullName evidence="4">Methylmalonyl-CoA epimerase</fullName>
        <ecNumber evidence="4">5.1.99.1</ecNumber>
    </submittedName>
</protein>
<organism evidence="4 5">
    <name type="scientific">Rubrobacter xylanophilus (strain DSM 9941 / JCM 11954 / NBRC 16129 / PRD-1)</name>
    <dbReference type="NCBI Taxonomy" id="266117"/>
    <lineage>
        <taxon>Bacteria</taxon>
        <taxon>Bacillati</taxon>
        <taxon>Actinomycetota</taxon>
        <taxon>Rubrobacteria</taxon>
        <taxon>Rubrobacterales</taxon>
        <taxon>Rubrobacteraceae</taxon>
        <taxon>Rubrobacter</taxon>
    </lineage>
</organism>
<dbReference type="EC" id="5.1.99.1" evidence="4"/>
<dbReference type="CDD" id="cd07249">
    <property type="entry name" value="MMCE"/>
    <property type="match status" value="1"/>
</dbReference>
<dbReference type="HOGENOM" id="CLU_046006_5_2_11"/>
<dbReference type="InterPro" id="IPR017515">
    <property type="entry name" value="MeMalonyl-CoA_epimerase"/>
</dbReference>
<gene>
    <name evidence="4" type="ordered locus">Rxyl_1869</name>
</gene>
<dbReference type="STRING" id="266117.Rxyl_1869"/>